<dbReference type="Proteomes" id="UP000887565">
    <property type="component" value="Unplaced"/>
</dbReference>
<evidence type="ECO:0000256" key="1">
    <source>
        <dbReference type="ARBA" id="ARBA00022553"/>
    </source>
</evidence>
<dbReference type="Pfam" id="PF02174">
    <property type="entry name" value="IRS"/>
    <property type="match status" value="1"/>
</dbReference>
<evidence type="ECO:0000256" key="2">
    <source>
        <dbReference type="SAM" id="MobiDB-lite"/>
    </source>
</evidence>
<dbReference type="InterPro" id="IPR039011">
    <property type="entry name" value="IRS"/>
</dbReference>
<dbReference type="PANTHER" id="PTHR10614">
    <property type="entry name" value="INSULIN RECEPTOR SUBSTRATE"/>
    <property type="match status" value="1"/>
</dbReference>
<dbReference type="SMART" id="SM01244">
    <property type="entry name" value="IRS"/>
    <property type="match status" value="1"/>
</dbReference>
<reference evidence="5" key="1">
    <citation type="submission" date="2022-11" db="UniProtKB">
        <authorList>
            <consortium name="WormBaseParasite"/>
        </authorList>
    </citation>
    <scope>IDENTIFICATION</scope>
</reference>
<dbReference type="InterPro" id="IPR002404">
    <property type="entry name" value="IRS_PTB"/>
</dbReference>
<dbReference type="SUPFAM" id="SSF50729">
    <property type="entry name" value="PH domain-like"/>
    <property type="match status" value="1"/>
</dbReference>
<dbReference type="PANTHER" id="PTHR10614:SF8">
    <property type="entry name" value="INSULIN RECEPTOR SUBSTRATE 3"/>
    <property type="match status" value="1"/>
</dbReference>
<dbReference type="WBParaSite" id="nRc.2.0.1.t03795-RA">
    <property type="protein sequence ID" value="nRc.2.0.1.t03795-RA"/>
    <property type="gene ID" value="nRc.2.0.1.g03795"/>
</dbReference>
<accession>A0A915HQR1</accession>
<organism evidence="4 5">
    <name type="scientific">Romanomermis culicivorax</name>
    <name type="common">Nematode worm</name>
    <dbReference type="NCBI Taxonomy" id="13658"/>
    <lineage>
        <taxon>Eukaryota</taxon>
        <taxon>Metazoa</taxon>
        <taxon>Ecdysozoa</taxon>
        <taxon>Nematoda</taxon>
        <taxon>Enoplea</taxon>
        <taxon>Dorylaimia</taxon>
        <taxon>Mermithida</taxon>
        <taxon>Mermithoidea</taxon>
        <taxon>Mermithidae</taxon>
        <taxon>Romanomermis</taxon>
    </lineage>
</organism>
<dbReference type="AlphaFoldDB" id="A0A915HQR1"/>
<dbReference type="GO" id="GO:0005886">
    <property type="term" value="C:plasma membrane"/>
    <property type="evidence" value="ECO:0007669"/>
    <property type="project" value="TreeGrafter"/>
</dbReference>
<evidence type="ECO:0000313" key="5">
    <source>
        <dbReference type="WBParaSite" id="nRc.2.0.1.t03795-RA"/>
    </source>
</evidence>
<dbReference type="GO" id="GO:0005158">
    <property type="term" value="F:insulin receptor binding"/>
    <property type="evidence" value="ECO:0007669"/>
    <property type="project" value="InterPro"/>
</dbReference>
<keyword evidence="4" id="KW-1185">Reference proteome</keyword>
<dbReference type="GO" id="GO:0005829">
    <property type="term" value="C:cytosol"/>
    <property type="evidence" value="ECO:0007669"/>
    <property type="project" value="TreeGrafter"/>
</dbReference>
<protein>
    <submittedName>
        <fullName evidence="5">IRS-type PTB domain-containing protein</fullName>
    </submittedName>
</protein>
<dbReference type="GO" id="GO:0043548">
    <property type="term" value="F:phosphatidylinositol 3-kinase binding"/>
    <property type="evidence" value="ECO:0007669"/>
    <property type="project" value="TreeGrafter"/>
</dbReference>
<evidence type="ECO:0000313" key="4">
    <source>
        <dbReference type="Proteomes" id="UP000887565"/>
    </source>
</evidence>
<proteinExistence type="predicted"/>
<dbReference type="Gene3D" id="2.30.29.30">
    <property type="entry name" value="Pleckstrin-homology domain (PH domain)/Phosphotyrosine-binding domain (PTB)"/>
    <property type="match status" value="1"/>
</dbReference>
<feature type="domain" description="IRS-type PTB" evidence="3">
    <location>
        <begin position="59"/>
        <end position="161"/>
    </location>
</feature>
<dbReference type="InterPro" id="IPR011993">
    <property type="entry name" value="PH-like_dom_sf"/>
</dbReference>
<evidence type="ECO:0000259" key="3">
    <source>
        <dbReference type="SMART" id="SM00310"/>
    </source>
</evidence>
<name>A0A915HQR1_ROMCU</name>
<dbReference type="SMART" id="SM00310">
    <property type="entry name" value="PTBI"/>
    <property type="match status" value="1"/>
</dbReference>
<feature type="region of interest" description="Disordered" evidence="2">
    <location>
        <begin position="159"/>
        <end position="199"/>
    </location>
</feature>
<sequence length="593" mass="65765">MPPAAKEFADHGSFHLRNQLGRDPWLLLEQIDALVAKFCNILTQYYTSRIVRSSGDRRPHHVWDVNAEIKQIEELKDLSGPCRLCLTRRSLYVYKKPFPDIYREFPLVSVSDYGHNDIYFMIKLGRSADTGPGSIFFRADDPDGSKNIHDVLLTITGENHEERLRSSSDSSSRRTSTLSPSGRTGGSTRSMTDRYSTSLVTSSLLPGRTGIIESEKKLKEIRGMFSRDSNSAMVLAGGCSRSSISSLSSSGSLSHPGSHRFSRVGSDCINPLPVVNEGGGSGSGAEYLPIEKHMETKNTTSVEPGYAEMKVAKGPTPTPYQLEEVRSYISDDSFTSAADPLGARAYSLGAKMLPRSSGTDNTGRDDSTSNITGAACLNVEIYKTMEDRKRALSFDSRKHYNRMNTASEKMHDLRLDIDSRCGSLIIHKDNCVDEYPPMDFNNQSTKLSSSPKSYLSSLNRSILPIHVKNVVPIEEEIELVDQTAINTDQRAMSKNPKSADIVTVEPTELRLKNDALHYSTLDIRLSANAAAFKSSPGLTPKQSNATFSNNDNNKEEIVDKIVYTKIQPGNSVVKRLLFKQKLRSIGRRKLMRN</sequence>
<keyword evidence="1" id="KW-0597">Phosphoprotein</keyword>
<dbReference type="GO" id="GO:0008286">
    <property type="term" value="P:insulin receptor signaling pathway"/>
    <property type="evidence" value="ECO:0007669"/>
    <property type="project" value="InterPro"/>
</dbReference>
<feature type="compositionally biased region" description="Low complexity" evidence="2">
    <location>
        <begin position="167"/>
        <end position="194"/>
    </location>
</feature>